<dbReference type="AlphaFoldDB" id="A0A8H2XJE2"/>
<dbReference type="Proteomes" id="UP000663840">
    <property type="component" value="Unassembled WGS sequence"/>
</dbReference>
<keyword evidence="8" id="KW-0479">Metal-binding</keyword>
<keyword evidence="11" id="KW-0238">DNA-binding</keyword>
<evidence type="ECO:0000256" key="5">
    <source>
        <dbReference type="ARBA" id="ARBA00022478"/>
    </source>
</evidence>
<evidence type="ECO:0000256" key="4">
    <source>
        <dbReference type="ARBA" id="ARBA00016625"/>
    </source>
</evidence>
<dbReference type="EC" id="2.7.7.6" evidence="3"/>
<evidence type="ECO:0000256" key="10">
    <source>
        <dbReference type="ARBA" id="ARBA00022842"/>
    </source>
</evidence>
<comment type="subcellular location">
    <subcellularLocation>
        <location evidence="1">Nucleus</location>
    </subcellularLocation>
</comment>
<protein>
    <recommendedName>
        <fullName evidence="4">DNA-directed RNA polymerase II subunit RPB1</fullName>
        <ecNumber evidence="3">2.7.7.6</ecNumber>
    </recommendedName>
    <alternativeName>
        <fullName evidence="14">DNA-directed RNA polymerase II subunit rpb1</fullName>
    </alternativeName>
</protein>
<organism evidence="16 17">
    <name type="scientific">Rhizoctonia solani</name>
    <dbReference type="NCBI Taxonomy" id="456999"/>
    <lineage>
        <taxon>Eukaryota</taxon>
        <taxon>Fungi</taxon>
        <taxon>Dikarya</taxon>
        <taxon>Basidiomycota</taxon>
        <taxon>Agaricomycotina</taxon>
        <taxon>Agaricomycetes</taxon>
        <taxon>Cantharellales</taxon>
        <taxon>Ceratobasidiaceae</taxon>
        <taxon>Rhizoctonia</taxon>
    </lineage>
</organism>
<evidence type="ECO:0000256" key="14">
    <source>
        <dbReference type="ARBA" id="ARBA00073930"/>
    </source>
</evidence>
<evidence type="ECO:0000256" key="8">
    <source>
        <dbReference type="ARBA" id="ARBA00022723"/>
    </source>
</evidence>
<comment type="catalytic activity">
    <reaction evidence="13">
        <text>RNA(n) + a ribonucleoside 5'-triphosphate = RNA(n+1) + diphosphate</text>
        <dbReference type="Rhea" id="RHEA:21248"/>
        <dbReference type="Rhea" id="RHEA-COMP:14527"/>
        <dbReference type="Rhea" id="RHEA-COMP:17342"/>
        <dbReference type="ChEBI" id="CHEBI:33019"/>
        <dbReference type="ChEBI" id="CHEBI:61557"/>
        <dbReference type="ChEBI" id="CHEBI:140395"/>
        <dbReference type="EC" id="2.7.7.6"/>
    </reaction>
</comment>
<evidence type="ECO:0000256" key="11">
    <source>
        <dbReference type="ARBA" id="ARBA00023125"/>
    </source>
</evidence>
<gene>
    <name evidence="16" type="ORF">RDB_LOCUS60531</name>
</gene>
<evidence type="ECO:0000256" key="6">
    <source>
        <dbReference type="ARBA" id="ARBA00022679"/>
    </source>
</evidence>
<dbReference type="InterPro" id="IPR045867">
    <property type="entry name" value="DNA-dir_RpoC_beta_prime"/>
</dbReference>
<evidence type="ECO:0000313" key="16">
    <source>
        <dbReference type="EMBL" id="CAE6426587.1"/>
    </source>
</evidence>
<proteinExistence type="inferred from homology"/>
<dbReference type="PANTHER" id="PTHR19376">
    <property type="entry name" value="DNA-DIRECTED RNA POLYMERASE"/>
    <property type="match status" value="1"/>
</dbReference>
<evidence type="ECO:0000256" key="9">
    <source>
        <dbReference type="ARBA" id="ARBA00022833"/>
    </source>
</evidence>
<dbReference type="Gene3D" id="4.10.860.120">
    <property type="entry name" value="RNA polymerase II, clamp domain"/>
    <property type="match status" value="1"/>
</dbReference>
<dbReference type="GO" id="GO:0003899">
    <property type="term" value="F:DNA-directed RNA polymerase activity"/>
    <property type="evidence" value="ECO:0007669"/>
    <property type="project" value="UniProtKB-EC"/>
</dbReference>
<evidence type="ECO:0000256" key="1">
    <source>
        <dbReference type="ARBA" id="ARBA00004123"/>
    </source>
</evidence>
<evidence type="ECO:0000256" key="13">
    <source>
        <dbReference type="ARBA" id="ARBA00048552"/>
    </source>
</evidence>
<dbReference type="GO" id="GO:0003677">
    <property type="term" value="F:DNA binding"/>
    <property type="evidence" value="ECO:0007669"/>
    <property type="project" value="UniProtKB-KW"/>
</dbReference>
<evidence type="ECO:0000256" key="2">
    <source>
        <dbReference type="ARBA" id="ARBA00006460"/>
    </source>
</evidence>
<evidence type="ECO:0000259" key="15">
    <source>
        <dbReference type="Pfam" id="PF04997"/>
    </source>
</evidence>
<dbReference type="Pfam" id="PF04997">
    <property type="entry name" value="RNA_pol_Rpb1_1"/>
    <property type="match status" value="1"/>
</dbReference>
<dbReference type="InterPro" id="IPR007080">
    <property type="entry name" value="RNA_pol_Rpb1_1"/>
</dbReference>
<evidence type="ECO:0000313" key="17">
    <source>
        <dbReference type="Proteomes" id="UP000663840"/>
    </source>
</evidence>
<dbReference type="InterPro" id="IPR044893">
    <property type="entry name" value="RNA_pol_Rpb1_clamp_domain"/>
</dbReference>
<feature type="domain" description="RNA polymerase Rpb1" evidence="15">
    <location>
        <begin position="15"/>
        <end position="101"/>
    </location>
</feature>
<comment type="similarity">
    <text evidence="2">Belongs to the RNA polymerase beta' chain family.</text>
</comment>
<dbReference type="FunFam" id="4.10.860.120:FF:000003">
    <property type="entry name" value="DNA-directed RNA polymerase subunit"/>
    <property type="match status" value="1"/>
</dbReference>
<keyword evidence="5" id="KW-0240">DNA-directed RNA polymerase</keyword>
<name>A0A8H2XJE2_9AGAM</name>
<keyword evidence="9" id="KW-0862">Zinc</keyword>
<dbReference type="GO" id="GO:0006351">
    <property type="term" value="P:DNA-templated transcription"/>
    <property type="evidence" value="ECO:0007669"/>
    <property type="project" value="InterPro"/>
</dbReference>
<evidence type="ECO:0000256" key="12">
    <source>
        <dbReference type="ARBA" id="ARBA00023163"/>
    </source>
</evidence>
<keyword evidence="6" id="KW-0808">Transferase</keyword>
<dbReference type="PANTHER" id="PTHR19376:SF37">
    <property type="entry name" value="DNA-DIRECTED RNA POLYMERASE II SUBUNIT RPB1"/>
    <property type="match status" value="1"/>
</dbReference>
<dbReference type="GO" id="GO:0046872">
    <property type="term" value="F:metal ion binding"/>
    <property type="evidence" value="ECO:0007669"/>
    <property type="project" value="UniProtKB-KW"/>
</dbReference>
<dbReference type="SUPFAM" id="SSF64484">
    <property type="entry name" value="beta and beta-prime subunits of DNA dependent RNA-polymerase"/>
    <property type="match status" value="1"/>
</dbReference>
<reference evidence="16" key="1">
    <citation type="submission" date="2021-01" db="EMBL/GenBank/DDBJ databases">
        <authorList>
            <person name="Kaushik A."/>
        </authorList>
    </citation>
    <scope>NUCLEOTIDE SEQUENCE</scope>
    <source>
        <strain evidence="16">AG1-1A</strain>
    </source>
</reference>
<keyword evidence="12" id="KW-0804">Transcription</keyword>
<evidence type="ECO:0000256" key="7">
    <source>
        <dbReference type="ARBA" id="ARBA00022695"/>
    </source>
</evidence>
<accession>A0A8H2XJE2</accession>
<evidence type="ECO:0000256" key="3">
    <source>
        <dbReference type="ARBA" id="ARBA00012418"/>
    </source>
</evidence>
<comment type="caution">
    <text evidence="16">The sequence shown here is derived from an EMBL/GenBank/DDBJ whole genome shotgun (WGS) entry which is preliminary data.</text>
</comment>
<keyword evidence="7" id="KW-0548">Nucleotidyltransferase</keyword>
<dbReference type="GO" id="GO:0005665">
    <property type="term" value="C:RNA polymerase II, core complex"/>
    <property type="evidence" value="ECO:0007669"/>
    <property type="project" value="TreeGrafter"/>
</dbReference>
<keyword evidence="10" id="KW-0460">Magnesium</keyword>
<sequence length="195" mass="21771">MSTGAAFAYSSVPLRKVKEVQFGILSPEEIKAYSVCKIEFPEVLEEGTGKVKTAGLMDPRLGTVDRNFKCQTCGEGMAECPGHFGHIELARPVFHIGTVSQQGQEDPRVYLCKLWKVKGGHSPAPPAVVKWGDEEESCPCRDDNRSRLKDADRFERTGLARADRTPRPLTKAAMYHLCTKFFLYFHFISMAVARS</sequence>
<dbReference type="EMBL" id="CAJMWR010001475">
    <property type="protein sequence ID" value="CAE6426587.1"/>
    <property type="molecule type" value="Genomic_DNA"/>
</dbReference>